<dbReference type="AlphaFoldDB" id="A0AAD2B2Y1"/>
<organism evidence="2 3">
    <name type="scientific">Ralstonia mannitolilytica</name>
    <dbReference type="NCBI Taxonomy" id="105219"/>
    <lineage>
        <taxon>Bacteria</taxon>
        <taxon>Pseudomonadati</taxon>
        <taxon>Pseudomonadota</taxon>
        <taxon>Betaproteobacteria</taxon>
        <taxon>Burkholderiales</taxon>
        <taxon>Burkholderiaceae</taxon>
        <taxon>Ralstonia</taxon>
    </lineage>
</organism>
<evidence type="ECO:0000313" key="3">
    <source>
        <dbReference type="Proteomes" id="UP001190002"/>
    </source>
</evidence>
<dbReference type="SUPFAM" id="SSF47413">
    <property type="entry name" value="lambda repressor-like DNA-binding domains"/>
    <property type="match status" value="1"/>
</dbReference>
<dbReference type="Proteomes" id="UP001190002">
    <property type="component" value="Unassembled WGS sequence"/>
</dbReference>
<dbReference type="InterPro" id="IPR001387">
    <property type="entry name" value="Cro/C1-type_HTH"/>
</dbReference>
<dbReference type="CDD" id="cd00093">
    <property type="entry name" value="HTH_XRE"/>
    <property type="match status" value="1"/>
</dbReference>
<evidence type="ECO:0000259" key="1">
    <source>
        <dbReference type="PROSITE" id="PS50943"/>
    </source>
</evidence>
<accession>A0AAD2B2Y1</accession>
<comment type="caution">
    <text evidence="2">The sequence shown here is derived from an EMBL/GenBank/DDBJ whole genome shotgun (WGS) entry which is preliminary data.</text>
</comment>
<reference evidence="2" key="1">
    <citation type="submission" date="2023-07" db="EMBL/GenBank/DDBJ databases">
        <authorList>
            <person name="Peeters C."/>
        </authorList>
    </citation>
    <scope>NUCLEOTIDE SEQUENCE</scope>
    <source>
        <strain evidence="2">R-77591</strain>
    </source>
</reference>
<protein>
    <recommendedName>
        <fullName evidence="1">HTH cro/C1-type domain-containing protein</fullName>
    </recommendedName>
</protein>
<name>A0AAD2B2Y1_9RALS</name>
<dbReference type="InterPro" id="IPR010982">
    <property type="entry name" value="Lambda_DNA-bd_dom_sf"/>
</dbReference>
<dbReference type="Gene3D" id="1.10.260.40">
    <property type="entry name" value="lambda repressor-like DNA-binding domains"/>
    <property type="match status" value="1"/>
</dbReference>
<dbReference type="RefSeq" id="WP_222329218.1">
    <property type="nucleotide sequence ID" value="NZ_CATVXE010000039.1"/>
</dbReference>
<dbReference type="PROSITE" id="PS50943">
    <property type="entry name" value="HTH_CROC1"/>
    <property type="match status" value="1"/>
</dbReference>
<sequence length="140" mass="15631">MPSPEEKLAFAERLKQALTRSSKKIDTAAELALQFNLRNPSEPVSAQAAHKWLTGRTMPTVDKMETLASWLDVPLQWLRFGIPESAGKPRKKKVKAGELGTLAADEAELIVRLRAMPEVRRKLVLDLAEQLSLDGEIWTS</sequence>
<proteinExistence type="predicted"/>
<gene>
    <name evidence="2" type="ORF">R77591_04897</name>
</gene>
<dbReference type="EMBL" id="CATVXE010000039">
    <property type="protein sequence ID" value="CAJ0697985.1"/>
    <property type="molecule type" value="Genomic_DNA"/>
</dbReference>
<dbReference type="GO" id="GO:0003677">
    <property type="term" value="F:DNA binding"/>
    <property type="evidence" value="ECO:0007669"/>
    <property type="project" value="InterPro"/>
</dbReference>
<evidence type="ECO:0000313" key="2">
    <source>
        <dbReference type="EMBL" id="CAJ0697985.1"/>
    </source>
</evidence>
<feature type="domain" description="HTH cro/C1-type" evidence="1">
    <location>
        <begin position="44"/>
        <end position="78"/>
    </location>
</feature>